<keyword evidence="1" id="KW-0732">Signal</keyword>
<accession>A0A376DDS3</accession>
<feature type="signal peptide" evidence="1">
    <location>
        <begin position="1"/>
        <end position="23"/>
    </location>
</feature>
<dbReference type="InterPro" id="IPR036610">
    <property type="entry name" value="PEBP-like_sf"/>
</dbReference>
<dbReference type="STRING" id="93378.A9798_06960"/>
<evidence type="ECO:0000313" key="3">
    <source>
        <dbReference type="Proteomes" id="UP000255248"/>
    </source>
</evidence>
<organism evidence="2 3">
    <name type="scientific">Edwardsiella hoshinae</name>
    <dbReference type="NCBI Taxonomy" id="93378"/>
    <lineage>
        <taxon>Bacteria</taxon>
        <taxon>Pseudomonadati</taxon>
        <taxon>Pseudomonadota</taxon>
        <taxon>Gammaproteobacteria</taxon>
        <taxon>Enterobacterales</taxon>
        <taxon>Hafniaceae</taxon>
        <taxon>Edwardsiella</taxon>
    </lineage>
</organism>
<dbReference type="Pfam" id="PF01161">
    <property type="entry name" value="PBP"/>
    <property type="match status" value="1"/>
</dbReference>
<dbReference type="InterPro" id="IPR008914">
    <property type="entry name" value="PEBP"/>
</dbReference>
<dbReference type="Proteomes" id="UP000255248">
    <property type="component" value="Unassembled WGS sequence"/>
</dbReference>
<proteinExistence type="predicted"/>
<dbReference type="AlphaFoldDB" id="A0A376DDS3"/>
<dbReference type="InterPro" id="IPR005247">
    <property type="entry name" value="YbhB_YbcL/LppC-like"/>
</dbReference>
<dbReference type="NCBIfam" id="TIGR00481">
    <property type="entry name" value="YbhB/YbcL family Raf kinase inhibitor-like protein"/>
    <property type="match status" value="1"/>
</dbReference>
<dbReference type="SUPFAM" id="SSF49777">
    <property type="entry name" value="PEBP-like"/>
    <property type="match status" value="1"/>
</dbReference>
<dbReference type="Gene3D" id="3.90.280.10">
    <property type="entry name" value="PEBP-like"/>
    <property type="match status" value="1"/>
</dbReference>
<sequence length="185" mass="19781">MFAKKILSSALILCGLFSLSAQAMELTSPTVENSKGLQNAQIFNGWGCTGKNESPALTWTDVPAGTKSFAVTMYDPDAPTGSGWWHWMMIDIPADVHHLAENVGAKNSTDLPKGAIQLRNDFGYDGFGGACPPAGAKPHNYQITVYALNVAKLDIPANVSPAYAGFFILQHKIGEARLTAPTNAR</sequence>
<dbReference type="CDD" id="cd00865">
    <property type="entry name" value="PEBP_bact_arch"/>
    <property type="match status" value="1"/>
</dbReference>
<feature type="chain" id="PRO_5016564577" evidence="1">
    <location>
        <begin position="24"/>
        <end position="185"/>
    </location>
</feature>
<protein>
    <submittedName>
        <fullName evidence="2">Putative kinase inhibitor</fullName>
    </submittedName>
</protein>
<dbReference type="RefSeq" id="WP_024522201.1">
    <property type="nucleotide sequence ID" value="NZ_CP065626.1"/>
</dbReference>
<dbReference type="PANTHER" id="PTHR30289">
    <property type="entry name" value="UNCHARACTERIZED PROTEIN YBCL-RELATED"/>
    <property type="match status" value="1"/>
</dbReference>
<reference evidence="2 3" key="1">
    <citation type="submission" date="2018-06" db="EMBL/GenBank/DDBJ databases">
        <authorList>
            <consortium name="Pathogen Informatics"/>
            <person name="Doyle S."/>
        </authorList>
    </citation>
    <scope>NUCLEOTIDE SEQUENCE [LARGE SCALE GENOMIC DNA]</scope>
    <source>
        <strain evidence="2 3">NCTC12121</strain>
    </source>
</reference>
<dbReference type="PANTHER" id="PTHR30289:SF1">
    <property type="entry name" value="PEBP (PHOSPHATIDYLETHANOLAMINE-BINDING PROTEIN) FAMILY PROTEIN"/>
    <property type="match status" value="1"/>
</dbReference>
<gene>
    <name evidence="2" type="primary">ybcL_2</name>
    <name evidence="2" type="ORF">NCTC12121_01483</name>
</gene>
<dbReference type="OrthoDB" id="9797506at2"/>
<name>A0A376DDS3_9GAMM</name>
<dbReference type="EMBL" id="UFXZ01000001">
    <property type="protein sequence ID" value="STC87533.1"/>
    <property type="molecule type" value="Genomic_DNA"/>
</dbReference>
<evidence type="ECO:0000256" key="1">
    <source>
        <dbReference type="SAM" id="SignalP"/>
    </source>
</evidence>
<evidence type="ECO:0000313" key="2">
    <source>
        <dbReference type="EMBL" id="STC87533.1"/>
    </source>
</evidence>